<evidence type="ECO:0000313" key="3">
    <source>
        <dbReference type="Proteomes" id="UP000638836"/>
    </source>
</evidence>
<dbReference type="Proteomes" id="UP000638836">
    <property type="component" value="Unassembled WGS sequence"/>
</dbReference>
<comment type="caution">
    <text evidence="2">The sequence shown here is derived from an EMBL/GenBank/DDBJ whole genome shotgun (WGS) entry which is preliminary data.</text>
</comment>
<proteinExistence type="predicted"/>
<reference evidence="2 3" key="1">
    <citation type="journal article" date="2020" name="Microorganisms">
        <title>New Insight into Antimicrobial Compounds from Food and Marine-Sourced Carnobacterium Species through Phenotype and Genome Analyses.</title>
        <authorList>
            <person name="Begrem S."/>
            <person name="Ivaniuk F."/>
            <person name="Gigout-Chevalier F."/>
            <person name="Kolypczuk L."/>
            <person name="Bonnetot S."/>
            <person name="Leroi F."/>
            <person name="Grovel O."/>
            <person name="Delbarre-Ladrat C."/>
            <person name="Passerini D."/>
        </authorList>
    </citation>
    <scope>NUCLEOTIDE SEQUENCE [LARGE SCALE GENOMIC DNA]</scope>
    <source>
        <strain evidence="2 3">MIP2551</strain>
    </source>
</reference>
<name>A0ABR7T9T8_9LACT</name>
<dbReference type="EMBL" id="WNJQ01000002">
    <property type="protein sequence ID" value="MBC9824729.1"/>
    <property type="molecule type" value="Genomic_DNA"/>
</dbReference>
<dbReference type="InterPro" id="IPR029491">
    <property type="entry name" value="Helicase_HTH"/>
</dbReference>
<keyword evidence="3" id="KW-1185">Reference proteome</keyword>
<evidence type="ECO:0000313" key="2">
    <source>
        <dbReference type="EMBL" id="MBC9824729.1"/>
    </source>
</evidence>
<organism evidence="2 3">
    <name type="scientific">Carnobacterium inhibens</name>
    <dbReference type="NCBI Taxonomy" id="147709"/>
    <lineage>
        <taxon>Bacteria</taxon>
        <taxon>Bacillati</taxon>
        <taxon>Bacillota</taxon>
        <taxon>Bacilli</taxon>
        <taxon>Lactobacillales</taxon>
        <taxon>Carnobacteriaceae</taxon>
        <taxon>Carnobacterium</taxon>
    </lineage>
</organism>
<accession>A0ABR7T9T8</accession>
<evidence type="ECO:0000259" key="1">
    <source>
        <dbReference type="Pfam" id="PF14493"/>
    </source>
</evidence>
<protein>
    <recommendedName>
        <fullName evidence="1">Helicase Helix-turn-helix domain-containing protein</fullName>
    </recommendedName>
</protein>
<feature type="domain" description="Helicase Helix-turn-helix" evidence="1">
    <location>
        <begin position="267"/>
        <end position="348"/>
    </location>
</feature>
<dbReference type="Pfam" id="PF14493">
    <property type="entry name" value="HTH_40"/>
    <property type="match status" value="1"/>
</dbReference>
<sequence length="360" mass="42895">MRVNVVEQSLYYQYFCLSLYSIDYPVKPATLYHILVGKRTASILFKAHIYHAIPFFSVFPNLNRSQYDNMVREFIEKDWITASENNEEYYLCKKAKEELDLYFSKHFYPKNINQLLNGQVTKEFWKKILFSTQVLSELRYQNNHYLPIEKEWKTQLWLKNWLKNSSLERQELGSSFGKEWIQLLKEFRSFDAEILVAQLTGHKKNGKTSTQLAVKYGLDQMELTFLVQNTISQLLNKVVSEKETFPLFYLIYQECKGDRYSSLSLSARSTAYYLEKGYSIEKIALERRLKVNTISEHIIELAIIFPNFDVSNFIPKEDYQRLCALFSENEEITYEDLKKEMPQIPFSWYRLIQIERSRIV</sequence>
<gene>
    <name evidence="2" type="ORF">GLO26_02640</name>
</gene>